<dbReference type="Proteomes" id="UP000265581">
    <property type="component" value="Unassembled WGS sequence"/>
</dbReference>
<sequence>MEIALEKTNSARIARALVKARSAAGSPAMDMVLTLLVVTDDENVGEALRTATTLSREHPSRVIGVILGDGRGAAQLNAKVRVGESSSGESILLRISGELTRHAESVVLPLLLPDSPVVVWWPGKPPAEPSSDAIGQLARRRLTDAEATSSPVRSLKSVARAYSPGDTDLSWTRLTPWRALLAAALDQSPGTVTGGTVVAGSGNPAATLLVAWLESRLGVDITTRRSDSAQIASVVLNTSVGDVVIERIDSGSCHFSVPGSSPREVPLGARSLAELLAEDLRRLDADEVYSETIAHMLKDDA</sequence>
<evidence type="ECO:0000313" key="3">
    <source>
        <dbReference type="EMBL" id="REK70264.1"/>
    </source>
</evidence>
<proteinExistence type="predicted"/>
<dbReference type="PANTHER" id="PTHR38658:SF1">
    <property type="entry name" value="OXPP CYCLE PROTEIN OPCA-RELATED"/>
    <property type="match status" value="1"/>
</dbReference>
<evidence type="ECO:0000313" key="4">
    <source>
        <dbReference type="Proteomes" id="UP000265581"/>
    </source>
</evidence>
<accession>A0A371P2U1</accession>
<dbReference type="Pfam" id="PF10128">
    <property type="entry name" value="OpcA_G6PD_assem"/>
    <property type="match status" value="1"/>
</dbReference>
<name>A0A371P2U1_9ACTN</name>
<organism evidence="3 4">
    <name type="scientific">Aeromicrobium endophyticum</name>
    <dbReference type="NCBI Taxonomy" id="2292704"/>
    <lineage>
        <taxon>Bacteria</taxon>
        <taxon>Bacillati</taxon>
        <taxon>Actinomycetota</taxon>
        <taxon>Actinomycetes</taxon>
        <taxon>Propionibacteriales</taxon>
        <taxon>Nocardioidaceae</taxon>
        <taxon>Aeromicrobium</taxon>
    </lineage>
</organism>
<dbReference type="RefSeq" id="WP_119704860.1">
    <property type="nucleotide sequence ID" value="NZ_JBHSOI010000002.1"/>
</dbReference>
<evidence type="ECO:0000259" key="2">
    <source>
        <dbReference type="Pfam" id="PF20171"/>
    </source>
</evidence>
<gene>
    <name evidence="3" type="ORF">DX116_14005</name>
</gene>
<evidence type="ECO:0000259" key="1">
    <source>
        <dbReference type="Pfam" id="PF10128"/>
    </source>
</evidence>
<feature type="domain" description="Glucose-6-phosphate dehydrogenase assembly protein OpcA N-terminal" evidence="1">
    <location>
        <begin position="51"/>
        <end position="159"/>
    </location>
</feature>
<dbReference type="Pfam" id="PF20171">
    <property type="entry name" value="OpcA_G6PD_C"/>
    <property type="match status" value="1"/>
</dbReference>
<dbReference type="InterPro" id="IPR004555">
    <property type="entry name" value="G6PDH_assembly_OpcA"/>
</dbReference>
<dbReference type="EMBL" id="QUBR01000002">
    <property type="protein sequence ID" value="REK70264.1"/>
    <property type="molecule type" value="Genomic_DNA"/>
</dbReference>
<reference evidence="3 4" key="1">
    <citation type="submission" date="2018-08" db="EMBL/GenBank/DDBJ databases">
        <title>Aeromicrobium sp. M2KJ-4, whole genome shotgun sequence.</title>
        <authorList>
            <person name="Tuo L."/>
        </authorList>
    </citation>
    <scope>NUCLEOTIDE SEQUENCE [LARGE SCALE GENOMIC DNA]</scope>
    <source>
        <strain evidence="3 4">M2KJ-4</strain>
    </source>
</reference>
<dbReference type="OrthoDB" id="128564at2"/>
<protein>
    <submittedName>
        <fullName evidence="3">Oxidoreductase</fullName>
    </submittedName>
</protein>
<dbReference type="PANTHER" id="PTHR38658">
    <property type="entry name" value="OXPP CYCLE PROTEIN OPCA-RELATED"/>
    <property type="match status" value="1"/>
</dbReference>
<dbReference type="InterPro" id="IPR046801">
    <property type="entry name" value="OpcA_G6PD_N"/>
</dbReference>
<dbReference type="AlphaFoldDB" id="A0A371P2U1"/>
<keyword evidence="4" id="KW-1185">Reference proteome</keyword>
<feature type="domain" description="Glucose-6-phosphate dehydrogenase assembly protein OpcA C-terminal" evidence="2">
    <location>
        <begin position="164"/>
        <end position="292"/>
    </location>
</feature>
<comment type="caution">
    <text evidence="3">The sequence shown here is derived from an EMBL/GenBank/DDBJ whole genome shotgun (WGS) entry which is preliminary data.</text>
</comment>
<dbReference type="InterPro" id="IPR046802">
    <property type="entry name" value="OpcA_G6PD_C"/>
</dbReference>